<evidence type="ECO:0000313" key="1">
    <source>
        <dbReference type="EMBL" id="MPC74588.1"/>
    </source>
</evidence>
<comment type="caution">
    <text evidence="1">The sequence shown here is derived from an EMBL/GenBank/DDBJ whole genome shotgun (WGS) entry which is preliminary data.</text>
</comment>
<dbReference type="AlphaFoldDB" id="A0A5B7I0W4"/>
<sequence>MYRFQDRHSSRLFRFLLQRSRHYCLVDLYSRLSRDSVVAFVDLKSAWMRDAKSIQRNTVPDGDGSVA</sequence>
<name>A0A5B7I0W4_PORTR</name>
<accession>A0A5B7I0W4</accession>
<gene>
    <name evidence="1" type="ORF">E2C01_068952</name>
</gene>
<protein>
    <submittedName>
        <fullName evidence="1">Uncharacterized protein</fullName>
    </submittedName>
</protein>
<reference evidence="1 2" key="1">
    <citation type="submission" date="2019-05" db="EMBL/GenBank/DDBJ databases">
        <title>Another draft genome of Portunus trituberculatus and its Hox gene families provides insights of decapod evolution.</title>
        <authorList>
            <person name="Jeong J.-H."/>
            <person name="Song I."/>
            <person name="Kim S."/>
            <person name="Choi T."/>
            <person name="Kim D."/>
            <person name="Ryu S."/>
            <person name="Kim W."/>
        </authorList>
    </citation>
    <scope>NUCLEOTIDE SEQUENCE [LARGE SCALE GENOMIC DNA]</scope>
    <source>
        <tissue evidence="1">Muscle</tissue>
    </source>
</reference>
<proteinExistence type="predicted"/>
<organism evidence="1 2">
    <name type="scientific">Portunus trituberculatus</name>
    <name type="common">Swimming crab</name>
    <name type="synonym">Neptunus trituberculatus</name>
    <dbReference type="NCBI Taxonomy" id="210409"/>
    <lineage>
        <taxon>Eukaryota</taxon>
        <taxon>Metazoa</taxon>
        <taxon>Ecdysozoa</taxon>
        <taxon>Arthropoda</taxon>
        <taxon>Crustacea</taxon>
        <taxon>Multicrustacea</taxon>
        <taxon>Malacostraca</taxon>
        <taxon>Eumalacostraca</taxon>
        <taxon>Eucarida</taxon>
        <taxon>Decapoda</taxon>
        <taxon>Pleocyemata</taxon>
        <taxon>Brachyura</taxon>
        <taxon>Eubrachyura</taxon>
        <taxon>Portunoidea</taxon>
        <taxon>Portunidae</taxon>
        <taxon>Portuninae</taxon>
        <taxon>Portunus</taxon>
    </lineage>
</organism>
<evidence type="ECO:0000313" key="2">
    <source>
        <dbReference type="Proteomes" id="UP000324222"/>
    </source>
</evidence>
<dbReference type="EMBL" id="VSRR010039235">
    <property type="protein sequence ID" value="MPC74588.1"/>
    <property type="molecule type" value="Genomic_DNA"/>
</dbReference>
<dbReference type="Proteomes" id="UP000324222">
    <property type="component" value="Unassembled WGS sequence"/>
</dbReference>
<keyword evidence="2" id="KW-1185">Reference proteome</keyword>